<dbReference type="GO" id="GO:0003677">
    <property type="term" value="F:DNA binding"/>
    <property type="evidence" value="ECO:0007669"/>
    <property type="project" value="UniProtKB-KW"/>
</dbReference>
<evidence type="ECO:0000256" key="4">
    <source>
        <dbReference type="ARBA" id="ARBA00023163"/>
    </source>
</evidence>
<protein>
    <submittedName>
        <fullName evidence="6">MerR family transcriptional regulator</fullName>
    </submittedName>
</protein>
<evidence type="ECO:0000256" key="3">
    <source>
        <dbReference type="ARBA" id="ARBA00023125"/>
    </source>
</evidence>
<dbReference type="InterPro" id="IPR009061">
    <property type="entry name" value="DNA-bd_dom_put_sf"/>
</dbReference>
<dbReference type="AlphaFoldDB" id="A0A920CVZ8"/>
<dbReference type="Gene3D" id="1.10.1660.10">
    <property type="match status" value="2"/>
</dbReference>
<sequence length="240" mass="27543">MMSSLYTPKQIASMLLVSTTTLRKYEELDLIPDVPRTKSNRRSYTSIHLQAFTTIRALLQAYSVNVAYDIMRKVKQGHKDEALWLINKQQYNIQLEKMRVESIVSMLQASDFSSLKGRQLKEQMSIGEAAAAAGVNASAIRHWEKEGLIQSERNPDNGYRVFSPYEIRKILIISSLRKTIYFIGQMKQLLNDLDNQQIESVEKSFQSAFQNMHKKLNEQYQAAAQLVAYLNALELEASEQ</sequence>
<evidence type="ECO:0000256" key="2">
    <source>
        <dbReference type="ARBA" id="ARBA00023015"/>
    </source>
</evidence>
<feature type="domain" description="HTH merR-type" evidence="5">
    <location>
        <begin position="123"/>
        <end position="192"/>
    </location>
</feature>
<keyword evidence="4" id="KW-0804">Transcription</keyword>
<dbReference type="EMBL" id="BOSE01000001">
    <property type="protein sequence ID" value="GIP14690.1"/>
    <property type="molecule type" value="Genomic_DNA"/>
</dbReference>
<dbReference type="Pfam" id="PF00376">
    <property type="entry name" value="MerR"/>
    <property type="match status" value="1"/>
</dbReference>
<evidence type="ECO:0000256" key="1">
    <source>
        <dbReference type="ARBA" id="ARBA00022491"/>
    </source>
</evidence>
<evidence type="ECO:0000259" key="5">
    <source>
        <dbReference type="PROSITE" id="PS50937"/>
    </source>
</evidence>
<dbReference type="Pfam" id="PF13411">
    <property type="entry name" value="MerR_1"/>
    <property type="match status" value="1"/>
</dbReference>
<gene>
    <name evidence="6" type="ORF">J40TS1_03320</name>
</gene>
<proteinExistence type="predicted"/>
<evidence type="ECO:0000313" key="6">
    <source>
        <dbReference type="EMBL" id="GIP14690.1"/>
    </source>
</evidence>
<comment type="caution">
    <text evidence="6">The sequence shown here is derived from an EMBL/GenBank/DDBJ whole genome shotgun (WGS) entry which is preliminary data.</text>
</comment>
<dbReference type="PANTHER" id="PTHR30204:SF69">
    <property type="entry name" value="MERR-FAMILY TRANSCRIPTIONAL REGULATOR"/>
    <property type="match status" value="1"/>
</dbReference>
<name>A0A920CVZ8_9BACL</name>
<organism evidence="6 7">
    <name type="scientific">Paenibacillus montaniterrae</name>
    <dbReference type="NCBI Taxonomy" id="429341"/>
    <lineage>
        <taxon>Bacteria</taxon>
        <taxon>Bacillati</taxon>
        <taxon>Bacillota</taxon>
        <taxon>Bacilli</taxon>
        <taxon>Bacillales</taxon>
        <taxon>Paenibacillaceae</taxon>
        <taxon>Paenibacillus</taxon>
    </lineage>
</organism>
<dbReference type="PROSITE" id="PS50937">
    <property type="entry name" value="HTH_MERR_2"/>
    <property type="match status" value="2"/>
</dbReference>
<reference evidence="6" key="1">
    <citation type="submission" date="2021-03" db="EMBL/GenBank/DDBJ databases">
        <title>Antimicrobial resistance genes in bacteria isolated from Japanese honey, and their potential for conferring macrolide and lincosamide resistance in the American foulbrood pathogen Paenibacillus larvae.</title>
        <authorList>
            <person name="Okamoto M."/>
            <person name="Kumagai M."/>
            <person name="Kanamori H."/>
            <person name="Takamatsu D."/>
        </authorList>
    </citation>
    <scope>NUCLEOTIDE SEQUENCE</scope>
    <source>
        <strain evidence="6">J40TS1</strain>
    </source>
</reference>
<dbReference type="SMART" id="SM00422">
    <property type="entry name" value="HTH_MERR"/>
    <property type="match status" value="2"/>
</dbReference>
<dbReference type="InterPro" id="IPR000551">
    <property type="entry name" value="MerR-type_HTH_dom"/>
</dbReference>
<accession>A0A920CVZ8</accession>
<dbReference type="PROSITE" id="PS00552">
    <property type="entry name" value="HTH_MERR_1"/>
    <property type="match status" value="1"/>
</dbReference>
<dbReference type="PANTHER" id="PTHR30204">
    <property type="entry name" value="REDOX-CYCLING DRUG-SENSING TRANSCRIPTIONAL ACTIVATOR SOXR"/>
    <property type="match status" value="1"/>
</dbReference>
<keyword evidence="3" id="KW-0238">DNA-binding</keyword>
<dbReference type="GO" id="GO:0003700">
    <property type="term" value="F:DNA-binding transcription factor activity"/>
    <property type="evidence" value="ECO:0007669"/>
    <property type="project" value="InterPro"/>
</dbReference>
<keyword evidence="2" id="KW-0805">Transcription regulation</keyword>
<dbReference type="SUPFAM" id="SSF46955">
    <property type="entry name" value="Putative DNA-binding domain"/>
    <property type="match status" value="2"/>
</dbReference>
<feature type="domain" description="HTH merR-type" evidence="5">
    <location>
        <begin position="5"/>
        <end position="73"/>
    </location>
</feature>
<dbReference type="InterPro" id="IPR047057">
    <property type="entry name" value="MerR_fam"/>
</dbReference>
<keyword evidence="7" id="KW-1185">Reference proteome</keyword>
<dbReference type="Proteomes" id="UP000683139">
    <property type="component" value="Unassembled WGS sequence"/>
</dbReference>
<evidence type="ECO:0000313" key="7">
    <source>
        <dbReference type="Proteomes" id="UP000683139"/>
    </source>
</evidence>
<keyword evidence="1" id="KW-0678">Repressor</keyword>